<feature type="transmembrane region" description="Helical" evidence="9">
    <location>
        <begin position="927"/>
        <end position="947"/>
    </location>
</feature>
<evidence type="ECO:0000256" key="1">
    <source>
        <dbReference type="ARBA" id="ARBA00002957"/>
    </source>
</evidence>
<feature type="transmembrane region" description="Helical" evidence="9">
    <location>
        <begin position="632"/>
        <end position="656"/>
    </location>
</feature>
<feature type="region of interest" description="Disordered" evidence="8">
    <location>
        <begin position="1"/>
        <end position="20"/>
    </location>
</feature>
<evidence type="ECO:0000313" key="12">
    <source>
        <dbReference type="Proteomes" id="UP000217199"/>
    </source>
</evidence>
<dbReference type="PANTHER" id="PTHR12385">
    <property type="entry name" value="CHOLINE TRANSPORTER-LIKE (SLC FAMILY 44)"/>
    <property type="match status" value="1"/>
</dbReference>
<feature type="compositionally biased region" description="Basic and acidic residues" evidence="8">
    <location>
        <begin position="1401"/>
        <end position="1416"/>
    </location>
</feature>
<comment type="function">
    <text evidence="1">Probably involved in transport through the plasma membrane.</text>
</comment>
<dbReference type="OrthoDB" id="44736at2759"/>
<proteinExistence type="inferred from homology"/>
<dbReference type="Pfam" id="PF00722">
    <property type="entry name" value="Glyco_hydro_16"/>
    <property type="match status" value="1"/>
</dbReference>
<keyword evidence="7 9" id="KW-0472">Membrane</keyword>
<comment type="similarity">
    <text evidence="3">Belongs to the CTL (choline transporter-like) family.</text>
</comment>
<dbReference type="GO" id="GO:0022857">
    <property type="term" value="F:transmembrane transporter activity"/>
    <property type="evidence" value="ECO:0007669"/>
    <property type="project" value="InterPro"/>
</dbReference>
<feature type="compositionally biased region" description="Polar residues" evidence="8">
    <location>
        <begin position="87"/>
        <end position="124"/>
    </location>
</feature>
<evidence type="ECO:0000256" key="7">
    <source>
        <dbReference type="ARBA" id="ARBA00023136"/>
    </source>
</evidence>
<feature type="transmembrane region" description="Helical" evidence="9">
    <location>
        <begin position="886"/>
        <end position="907"/>
    </location>
</feature>
<evidence type="ECO:0000256" key="4">
    <source>
        <dbReference type="ARBA" id="ARBA00015388"/>
    </source>
</evidence>
<dbReference type="Pfam" id="PF04515">
    <property type="entry name" value="Choline_transpo"/>
    <property type="match status" value="1"/>
</dbReference>
<feature type="transmembrane region" description="Helical" evidence="9">
    <location>
        <begin position="850"/>
        <end position="866"/>
    </location>
</feature>
<organism evidence="11 12">
    <name type="scientific">Pyrrhoderma noxium</name>
    <dbReference type="NCBI Taxonomy" id="2282107"/>
    <lineage>
        <taxon>Eukaryota</taxon>
        <taxon>Fungi</taxon>
        <taxon>Dikarya</taxon>
        <taxon>Basidiomycota</taxon>
        <taxon>Agaricomycotina</taxon>
        <taxon>Agaricomycetes</taxon>
        <taxon>Hymenochaetales</taxon>
        <taxon>Hymenochaetaceae</taxon>
        <taxon>Pyrrhoderma</taxon>
    </lineage>
</organism>
<dbReference type="PROSITE" id="PS51762">
    <property type="entry name" value="GH16_2"/>
    <property type="match status" value="1"/>
</dbReference>
<feature type="domain" description="GH16" evidence="10">
    <location>
        <begin position="258"/>
        <end position="538"/>
    </location>
</feature>
<accession>A0A286UHS5</accession>
<feature type="transmembrane region" description="Helical" evidence="9">
    <location>
        <begin position="740"/>
        <end position="758"/>
    </location>
</feature>
<dbReference type="InParanoid" id="A0A286UHS5"/>
<feature type="transmembrane region" description="Helical" evidence="9">
    <location>
        <begin position="782"/>
        <end position="805"/>
    </location>
</feature>
<feature type="transmembrane region" description="Helical" evidence="9">
    <location>
        <begin position="991"/>
        <end position="1010"/>
    </location>
</feature>
<evidence type="ECO:0000313" key="11">
    <source>
        <dbReference type="EMBL" id="PAV19015.1"/>
    </source>
</evidence>
<dbReference type="Proteomes" id="UP000217199">
    <property type="component" value="Unassembled WGS sequence"/>
</dbReference>
<evidence type="ECO:0000256" key="2">
    <source>
        <dbReference type="ARBA" id="ARBA00004141"/>
    </source>
</evidence>
<feature type="transmembrane region" description="Helical" evidence="9">
    <location>
        <begin position="191"/>
        <end position="211"/>
    </location>
</feature>
<comment type="subcellular location">
    <subcellularLocation>
        <location evidence="2">Membrane</location>
        <topology evidence="2">Multi-pass membrane protein</topology>
    </subcellularLocation>
</comment>
<protein>
    <recommendedName>
        <fullName evidence="4">Protein PNS1</fullName>
    </recommendedName>
</protein>
<reference evidence="11 12" key="1">
    <citation type="journal article" date="2017" name="Mol. Ecol.">
        <title>Comparative and population genomic landscape of Phellinus noxius: A hypervariable fungus causing root rot in trees.</title>
        <authorList>
            <person name="Chung C.L."/>
            <person name="Lee T.J."/>
            <person name="Akiba M."/>
            <person name="Lee H.H."/>
            <person name="Kuo T.H."/>
            <person name="Liu D."/>
            <person name="Ke H.M."/>
            <person name="Yokoi T."/>
            <person name="Roa M.B."/>
            <person name="Lu M.J."/>
            <person name="Chang Y.Y."/>
            <person name="Ann P.J."/>
            <person name="Tsai J.N."/>
            <person name="Chen C.Y."/>
            <person name="Tzean S.S."/>
            <person name="Ota Y."/>
            <person name="Hattori T."/>
            <person name="Sahashi N."/>
            <person name="Liou R.F."/>
            <person name="Kikuchi T."/>
            <person name="Tsai I.J."/>
        </authorList>
    </citation>
    <scope>NUCLEOTIDE SEQUENCE [LARGE SCALE GENOMIC DNA]</scope>
    <source>
        <strain evidence="11 12">FFPRI411160</strain>
    </source>
</reference>
<keyword evidence="12" id="KW-1185">Reference proteome</keyword>
<feature type="transmembrane region" description="Helical" evidence="9">
    <location>
        <begin position="1022"/>
        <end position="1042"/>
    </location>
</feature>
<dbReference type="GO" id="GO:0005975">
    <property type="term" value="P:carbohydrate metabolic process"/>
    <property type="evidence" value="ECO:0007669"/>
    <property type="project" value="InterPro"/>
</dbReference>
<dbReference type="InterPro" id="IPR013320">
    <property type="entry name" value="ConA-like_dom_sf"/>
</dbReference>
<name>A0A286UHS5_9AGAM</name>
<dbReference type="STRING" id="2282107.A0A286UHS5"/>
<dbReference type="GO" id="GO:0004553">
    <property type="term" value="F:hydrolase activity, hydrolyzing O-glycosyl compounds"/>
    <property type="evidence" value="ECO:0007669"/>
    <property type="project" value="InterPro"/>
</dbReference>
<dbReference type="SUPFAM" id="SSF49899">
    <property type="entry name" value="Concanavalin A-like lectins/glucanases"/>
    <property type="match status" value="1"/>
</dbReference>
<evidence type="ECO:0000256" key="5">
    <source>
        <dbReference type="ARBA" id="ARBA00022692"/>
    </source>
</evidence>
<dbReference type="GO" id="GO:0005886">
    <property type="term" value="C:plasma membrane"/>
    <property type="evidence" value="ECO:0007669"/>
    <property type="project" value="TreeGrafter"/>
</dbReference>
<evidence type="ECO:0000256" key="9">
    <source>
        <dbReference type="SAM" id="Phobius"/>
    </source>
</evidence>
<evidence type="ECO:0000256" key="6">
    <source>
        <dbReference type="ARBA" id="ARBA00022989"/>
    </source>
</evidence>
<feature type="transmembrane region" description="Helical" evidence="9">
    <location>
        <begin position="685"/>
        <end position="705"/>
    </location>
</feature>
<sequence>MNTPPTRPERPAFTCLDPDSDEFDDSQHIAFYPAEREEGCVNSVTELIPPPSGIVSRNPYRVSSELSDIPSSVRSFSRDIISLNNQQEHSISEVHTSGILSHSREASPSPSDTSTQWAPLSRSRSPLACPPSYPLSPTETMIGSADPLKQSFLNKLSRRGRFKSTALLDIDSNPLYKPWANKKDFLSYVSYWLTWSMILFMGGASALALLVNMSKMEKLGNLCLVLDDDFDNGLDRNIWFHEVDMGGFGNGEFEMMTSSENNSFVEDGILYLVPTLTSDVIGKQAVFDGYTYNVQGCTNANLTHCSAVSNTTLSHVINPVQSARLTTKYSQSIQYGKVEIRARMPRGDWIWPAIWMLPLDNEYGPWPVSGEIDIIESRGNDVDYPFQGRDYVRTSLNWGPADFLNSVAKTFGWFTVRRQDFTTDFHTYVLEWSDKYLRSYVDTPLHTMFSIKFDRTMFELGDYPPTAHNGSVEVAIKNPWAKSESNAAPFDKPFYLLMNVAVGGRNGWFPDTLGGKMWFDQSDNAMYDFARAQEVWYKTWPEDPKRRASEPLRYFCYKYQTPYGDDSHPSQYSESYPMTASYNNGYNPGPSGPYASSQGPPAGDFSGGFGGDVKNPYEGERFKPKKRIKDPIFLLLFIAQIVGYCIISAIVLRAWIKDGGLGGGLGGGSSGTNTGSSVTLNQHTVYLLLLVTAAALLLACAQLLLTRMFTRMIMHVTLILSILLNIGICVYYWITKYYSGAIIFTIIAILSVISYWGFRSRIPLASLLLQIVIDVSKHHKSVYVVAFLSLIIQAALSVWFSFVAIATYAKYTPGNPSCSTGTSCSSGKVAGLIFFEAFCYLWTSQVVGNVALATLAGGPYGAWYYFGPRDAGQMPKHPTLSAFARASTFSLGSIAFGSLIVTLLELLRTILQIARNTASQDGSPIEAILLCCAECFVGCIESLVAYFNRYAYIEIALYGKSYIEAAKDTWTLFKDRGIDALVNDSLVSMTLTWGAYVVGISSSLFAYLYLRFTHPVYNTEGQYTAPVLLFAFLIGLQCSLTMSSAIEAGVSTIFVGLGENPEVLAMRAPALFEMIRQTYPTVVLSLILLKELPLMGSGPLLQTEPPLIIQHTLEARQVYNTFTSSFTRDSQGWSSTIAGTFTTSNGETIFIPAQTGTIQDDTGNASAQQKETRNAIIGGTIGGVASVALAGAALFFLRRRRRRKAKMESFEIGSEHGQEVQERVGGGVNGGSSGDLLVDSVPRPYMVSLVPSLPPTPQTPHQVYMRPQVNFAGIGAGGIQGQYQQQQQRLAGEMRDMGSRESDQVTLTEETTTGNLEDNLSIIGGNLSRDPADMKRAQAYVRPDPGTVGTLSSENGHGNGITSLSTEMTTTTATTNATYPHMWMSNEHARPPGVTPVTVQDNRDMGTPDSRYKELPPHYSESVSP</sequence>
<keyword evidence="6 9" id="KW-1133">Transmembrane helix</keyword>
<evidence type="ECO:0000256" key="3">
    <source>
        <dbReference type="ARBA" id="ARBA00007168"/>
    </source>
</evidence>
<dbReference type="InterPro" id="IPR007603">
    <property type="entry name" value="Choline_transptr-like"/>
</dbReference>
<evidence type="ECO:0000256" key="8">
    <source>
        <dbReference type="SAM" id="MobiDB-lite"/>
    </source>
</evidence>
<comment type="caution">
    <text evidence="11">The sequence shown here is derived from an EMBL/GenBank/DDBJ whole genome shotgun (WGS) entry which is preliminary data.</text>
</comment>
<feature type="region of interest" description="Disordered" evidence="8">
    <location>
        <begin position="87"/>
        <end position="129"/>
    </location>
</feature>
<feature type="transmembrane region" description="Helical" evidence="9">
    <location>
        <begin position="712"/>
        <end position="734"/>
    </location>
</feature>
<keyword evidence="5 9" id="KW-0812">Transmembrane</keyword>
<dbReference type="InterPro" id="IPR000757">
    <property type="entry name" value="Beta-glucanase-like"/>
</dbReference>
<dbReference type="EMBL" id="NBII01000005">
    <property type="protein sequence ID" value="PAV19015.1"/>
    <property type="molecule type" value="Genomic_DNA"/>
</dbReference>
<dbReference type="PANTHER" id="PTHR12385:SF4">
    <property type="entry name" value="PROTEIN PNS1"/>
    <property type="match status" value="1"/>
</dbReference>
<feature type="transmembrane region" description="Helical" evidence="9">
    <location>
        <begin position="1175"/>
        <end position="1197"/>
    </location>
</feature>
<feature type="region of interest" description="Disordered" evidence="8">
    <location>
        <begin position="1384"/>
        <end position="1425"/>
    </location>
</feature>
<evidence type="ECO:0000259" key="10">
    <source>
        <dbReference type="PROSITE" id="PS51762"/>
    </source>
</evidence>
<gene>
    <name evidence="11" type="ORF">PNOK_0585900</name>
</gene>
<feature type="region of interest" description="Disordered" evidence="8">
    <location>
        <begin position="1345"/>
        <end position="1364"/>
    </location>
</feature>
<dbReference type="Gene3D" id="2.60.120.200">
    <property type="match status" value="1"/>
</dbReference>